<dbReference type="GO" id="GO:0005656">
    <property type="term" value="C:nuclear pre-replicative complex"/>
    <property type="evidence" value="ECO:0007669"/>
    <property type="project" value="TreeGrafter"/>
</dbReference>
<evidence type="ECO:0000256" key="1">
    <source>
        <dbReference type="ARBA" id="ARBA00004123"/>
    </source>
</evidence>
<accession>A0A099P073</accession>
<protein>
    <submittedName>
        <fullName evidence="9">Uncharacterized protein</fullName>
    </submittedName>
</protein>
<sequence length="814" mass="95953">MSGKEFIDSQKIIYELKPTSHRYISELPLGAKEARQLNDVELKKVNGIPFIRLLGGKEPLNNVRIRYELYQKNWKRQMDAINAVLLKTDRFKFRNLRKFLESEVHATNDARLTTALLNLGSNISNHDRLLNNVCRYLREDSKVCLVKINPNVDFNIQRIIKRIEDTIAYKLHESSRKRSKNSKGANKRKIVDIELEDQKEEEDDKIEYTEIKDDDDTNSESETEFAEIDEEKLINDFDLIPRKSARSKFEDIEDLLEVCHNRGIKLMVLIQNADAMSSIIMAQTLSILCRFKTITDTTCVIGISTPFIIFQEKISKVMLGKLRTHSFAVDNSNEAINQIMEDLLLNINETYNSLIFEPKLVLKFLNRRDVMSIQQFTNYMKMIYMRHYYSQPLSVFWTNDFSKIDLKKIYFEIFKTLPSVIENSGELDRKYLLGIAENNVEVIGNLLRKHLNKLINWRYNFRNIIDFLNFAQASMLETKIWNNNLELFQLLFEKYYELRDSEDNWNQYGDYEELLEDENEGLTNNESPQKSGRRKKRENRLNAKISPSVLLAFLNPLWESIEKEGNEGKVSSFHEQLCNDHQFDFIKRHKAFPTKLSFKVGEVKRLVEGVKSALRDHVCELDLDYQSFREICVVKDDMIEKIHDAFEPTIRENCLRNLDDCGEILFNASHWDMRDEGMNEDQLQMKRLDVEMFHIVEPILCEMYRIFKETGVSSNIYDFYQVFKNSIIRRKEMISIMKEKLAKYEGKFDDEEYEKMLRVIDTLEVEAELGVDEEWDKVTLAWFLKSLSEFQMLGLLREGNSKSQSIEKVIWRGI</sequence>
<evidence type="ECO:0000313" key="10">
    <source>
        <dbReference type="Proteomes" id="UP000029867"/>
    </source>
</evidence>
<dbReference type="GO" id="GO:0005664">
    <property type="term" value="C:nuclear origin of replication recognition complex"/>
    <property type="evidence" value="ECO:0007669"/>
    <property type="project" value="InterPro"/>
</dbReference>
<dbReference type="GO" id="GO:0031261">
    <property type="term" value="C:DNA replication preinitiation complex"/>
    <property type="evidence" value="ECO:0007669"/>
    <property type="project" value="TreeGrafter"/>
</dbReference>
<reference evidence="10" key="1">
    <citation type="journal article" date="2014" name="Microb. Cell Fact.">
        <title>Exploiting Issatchenkia orientalis SD108 for succinic acid production.</title>
        <authorList>
            <person name="Xiao H."/>
            <person name="Shao Z."/>
            <person name="Jiang Y."/>
            <person name="Dole S."/>
            <person name="Zhao H."/>
        </authorList>
    </citation>
    <scope>NUCLEOTIDE SEQUENCE [LARGE SCALE GENOMIC DNA]</scope>
    <source>
        <strain evidence="10">SD108</strain>
    </source>
</reference>
<evidence type="ECO:0000256" key="2">
    <source>
        <dbReference type="ARBA" id="ARBA00010977"/>
    </source>
</evidence>
<feature type="domain" description="Origin recognition complex subunit 3 N-terminal" evidence="7">
    <location>
        <begin position="5"/>
        <end position="396"/>
    </location>
</feature>
<dbReference type="InterPro" id="IPR040855">
    <property type="entry name" value="ORC_WH_C"/>
</dbReference>
<dbReference type="eggNOG" id="KOG2538">
    <property type="taxonomic scope" value="Eukaryota"/>
</dbReference>
<dbReference type="GO" id="GO:0003688">
    <property type="term" value="F:DNA replication origin binding"/>
    <property type="evidence" value="ECO:0007669"/>
    <property type="project" value="TreeGrafter"/>
</dbReference>
<dbReference type="EMBL" id="JQFK01000031">
    <property type="protein sequence ID" value="KGK37704.1"/>
    <property type="molecule type" value="Genomic_DNA"/>
</dbReference>
<proteinExistence type="inferred from homology"/>
<keyword evidence="3" id="KW-0235">DNA replication</keyword>
<evidence type="ECO:0000313" key="9">
    <source>
        <dbReference type="EMBL" id="KGK37704.1"/>
    </source>
</evidence>
<dbReference type="InterPro" id="IPR045667">
    <property type="entry name" value="ORC3_N"/>
</dbReference>
<dbReference type="PANTHER" id="PTHR12748">
    <property type="entry name" value="ORIGIN RECOGNITION COMPLEX SUBUNIT 3"/>
    <property type="match status" value="1"/>
</dbReference>
<dbReference type="InterPro" id="IPR020795">
    <property type="entry name" value="ORC3"/>
</dbReference>
<gene>
    <name evidence="9" type="ORF">JL09_g3169</name>
</gene>
<dbReference type="Pfam" id="PF07034">
    <property type="entry name" value="ORC3_N"/>
    <property type="match status" value="1"/>
</dbReference>
<comment type="similarity">
    <text evidence="2">Belongs to the ORC3 family.</text>
</comment>
<dbReference type="Proteomes" id="UP000029867">
    <property type="component" value="Unassembled WGS sequence"/>
</dbReference>
<keyword evidence="5" id="KW-0539">Nucleus</keyword>
<dbReference type="AlphaFoldDB" id="A0A099P073"/>
<dbReference type="VEuPathDB" id="FungiDB:C5L36_0A07790"/>
<feature type="compositionally biased region" description="Polar residues" evidence="6">
    <location>
        <begin position="521"/>
        <end position="530"/>
    </location>
</feature>
<evidence type="ECO:0000259" key="7">
    <source>
        <dbReference type="Pfam" id="PF07034"/>
    </source>
</evidence>
<comment type="subcellular location">
    <subcellularLocation>
        <location evidence="1">Nucleus</location>
    </subcellularLocation>
</comment>
<dbReference type="GO" id="GO:0006270">
    <property type="term" value="P:DNA replication initiation"/>
    <property type="evidence" value="ECO:0007669"/>
    <property type="project" value="TreeGrafter"/>
</dbReference>
<feature type="domain" description="Origin recognition complex subunit 3 winged helix C-terminal" evidence="8">
    <location>
        <begin position="651"/>
        <end position="811"/>
    </location>
</feature>
<feature type="region of interest" description="Disordered" evidence="6">
    <location>
        <begin position="516"/>
        <end position="538"/>
    </location>
</feature>
<dbReference type="HOGENOM" id="CLU_403318_0_0_1"/>
<comment type="caution">
    <text evidence="9">The sequence shown here is derived from an EMBL/GenBank/DDBJ whole genome shotgun (WGS) entry which is preliminary data.</text>
</comment>
<dbReference type="PANTHER" id="PTHR12748:SF0">
    <property type="entry name" value="ORIGIN RECOGNITION COMPLEX SUBUNIT 3"/>
    <property type="match status" value="1"/>
</dbReference>
<name>A0A099P073_PICKU</name>
<evidence type="ECO:0000256" key="4">
    <source>
        <dbReference type="ARBA" id="ARBA00023125"/>
    </source>
</evidence>
<keyword evidence="4" id="KW-0238">DNA-binding</keyword>
<evidence type="ECO:0000259" key="8">
    <source>
        <dbReference type="Pfam" id="PF18137"/>
    </source>
</evidence>
<evidence type="ECO:0000256" key="3">
    <source>
        <dbReference type="ARBA" id="ARBA00022705"/>
    </source>
</evidence>
<evidence type="ECO:0000256" key="6">
    <source>
        <dbReference type="SAM" id="MobiDB-lite"/>
    </source>
</evidence>
<dbReference type="Pfam" id="PF18137">
    <property type="entry name" value="WHD_ORC"/>
    <property type="match status" value="1"/>
</dbReference>
<organism evidence="9 10">
    <name type="scientific">Pichia kudriavzevii</name>
    <name type="common">Yeast</name>
    <name type="synonym">Issatchenkia orientalis</name>
    <dbReference type="NCBI Taxonomy" id="4909"/>
    <lineage>
        <taxon>Eukaryota</taxon>
        <taxon>Fungi</taxon>
        <taxon>Dikarya</taxon>
        <taxon>Ascomycota</taxon>
        <taxon>Saccharomycotina</taxon>
        <taxon>Pichiomycetes</taxon>
        <taxon>Pichiales</taxon>
        <taxon>Pichiaceae</taxon>
        <taxon>Pichia</taxon>
    </lineage>
</organism>
<evidence type="ECO:0000256" key="5">
    <source>
        <dbReference type="ARBA" id="ARBA00023242"/>
    </source>
</evidence>